<evidence type="ECO:0000313" key="3">
    <source>
        <dbReference type="EMBL" id="KAB0584225.1"/>
    </source>
</evidence>
<dbReference type="InterPro" id="IPR022686">
    <property type="entry name" value="G2P_N"/>
</dbReference>
<keyword evidence="4" id="KW-1185">Reference proteome</keyword>
<protein>
    <submittedName>
        <fullName evidence="3">DNA replication protein</fullName>
    </submittedName>
</protein>
<feature type="domain" description="Replication-associated protein G2P C-terminal" evidence="2">
    <location>
        <begin position="311"/>
        <end position="378"/>
    </location>
</feature>
<dbReference type="InterPro" id="IPR022688">
    <property type="entry name" value="G2P_C"/>
</dbReference>
<dbReference type="Proteomes" id="UP000430120">
    <property type="component" value="Unassembled WGS sequence"/>
</dbReference>
<dbReference type="EMBL" id="VZPB01000007">
    <property type="protein sequence ID" value="KAB0584225.1"/>
    <property type="molecule type" value="Genomic_DNA"/>
</dbReference>
<organism evidence="3 4">
    <name type="scientific">Ideonella dechloratans</name>
    <dbReference type="NCBI Taxonomy" id="36863"/>
    <lineage>
        <taxon>Bacteria</taxon>
        <taxon>Pseudomonadati</taxon>
        <taxon>Pseudomonadota</taxon>
        <taxon>Betaproteobacteria</taxon>
        <taxon>Burkholderiales</taxon>
        <taxon>Sphaerotilaceae</taxon>
        <taxon>Ideonella</taxon>
    </lineage>
</organism>
<dbReference type="Pfam" id="PF05155">
    <property type="entry name" value="G2P_X_C"/>
    <property type="match status" value="1"/>
</dbReference>
<evidence type="ECO:0000313" key="4">
    <source>
        <dbReference type="Proteomes" id="UP000430120"/>
    </source>
</evidence>
<feature type="domain" description="Replication-associated protein G2P N-terminal" evidence="1">
    <location>
        <begin position="53"/>
        <end position="274"/>
    </location>
</feature>
<evidence type="ECO:0000259" key="1">
    <source>
        <dbReference type="Pfam" id="PF05144"/>
    </source>
</evidence>
<reference evidence="3 4" key="1">
    <citation type="submission" date="2019-09" db="EMBL/GenBank/DDBJ databases">
        <title>Draft genome sequences of 48 bacterial type strains from the CCUG.</title>
        <authorList>
            <person name="Tunovic T."/>
            <person name="Pineiro-Iglesias B."/>
            <person name="Unosson C."/>
            <person name="Inganas E."/>
            <person name="Ohlen M."/>
            <person name="Cardew S."/>
            <person name="Jensie-Markopoulos S."/>
            <person name="Salva-Serra F."/>
            <person name="Jaen-Luchoro D."/>
            <person name="Karlsson R."/>
            <person name="Svensson-Stadler L."/>
            <person name="Chun J."/>
            <person name="Moore E."/>
        </authorList>
    </citation>
    <scope>NUCLEOTIDE SEQUENCE [LARGE SCALE GENOMIC DNA]</scope>
    <source>
        <strain evidence="3 4">CCUG 30977</strain>
    </source>
</reference>
<dbReference type="OrthoDB" id="6835686at2"/>
<dbReference type="GO" id="GO:0006260">
    <property type="term" value="P:DNA replication"/>
    <property type="evidence" value="ECO:0007669"/>
    <property type="project" value="InterPro"/>
</dbReference>
<proteinExistence type="predicted"/>
<evidence type="ECO:0000259" key="2">
    <source>
        <dbReference type="Pfam" id="PF05155"/>
    </source>
</evidence>
<name>A0A643FEU3_IDEDE</name>
<dbReference type="Pfam" id="PF05144">
    <property type="entry name" value="Phage_CRI"/>
    <property type="match status" value="1"/>
</dbReference>
<dbReference type="AlphaFoldDB" id="A0A643FEU3"/>
<sequence length="381" mass="42611">MTAAVVDLAPRSGRCLVTPSGSLNFETSEFSELAAKAARHLARQDQPAPFFVDWLTISQEHEEALPVVSSGLVWASDEEGEVEWRTVRAAQFEGSYETHVNVKCDGHKVTFSGNVSRFGRPDNVWGFDFWHCLERINLILEDYGLPPFTAGRRIQLTRRDGDATYRWSGARVSRIDLTGNFEAGGPDEAHAFLAWLGSQHAGRQEGRTLGQGETVSFGGGKGSRQYWKAYIKHLELARHGCSEGELYEHCRTVGLVRFEGTLRTKALTDVGAAWLGDYEKGHAMAELIRIYEDKAQVLGRAERTTDELEHLPNAIRRTARDYLAGADCKAAMSRASFYKHRRALLPYGIDIAVRNVRAFQPRVQVITLRPAVVPSWYRMAA</sequence>
<accession>A0A643FEU3</accession>
<gene>
    <name evidence="3" type="ORF">F7Q92_04570</name>
</gene>
<comment type="caution">
    <text evidence="3">The sequence shown here is derived from an EMBL/GenBank/DDBJ whole genome shotgun (WGS) entry which is preliminary data.</text>
</comment>
<dbReference type="RefSeq" id="WP_151122939.1">
    <property type="nucleotide sequence ID" value="NZ_CP088081.1"/>
</dbReference>